<evidence type="ECO:0000256" key="5">
    <source>
        <dbReference type="ARBA" id="ARBA00022840"/>
    </source>
</evidence>
<dbReference type="Gene3D" id="3.30.200.20">
    <property type="entry name" value="Phosphorylase Kinase, domain 1"/>
    <property type="match status" value="1"/>
</dbReference>
<dbReference type="AlphaFoldDB" id="A0AAF0DFV5"/>
<name>A0AAF0DFV5_9EURO</name>
<evidence type="ECO:0000256" key="1">
    <source>
        <dbReference type="ARBA" id="ARBA00022527"/>
    </source>
</evidence>
<evidence type="ECO:0000313" key="8">
    <source>
        <dbReference type="Proteomes" id="UP001219355"/>
    </source>
</evidence>
<feature type="domain" description="Protein kinase" evidence="6">
    <location>
        <begin position="1"/>
        <end position="298"/>
    </location>
</feature>
<dbReference type="SUPFAM" id="SSF56112">
    <property type="entry name" value="Protein kinase-like (PK-like)"/>
    <property type="match status" value="1"/>
</dbReference>
<dbReference type="SMART" id="SM00220">
    <property type="entry name" value="S_TKc"/>
    <property type="match status" value="1"/>
</dbReference>
<dbReference type="Gene3D" id="1.10.510.10">
    <property type="entry name" value="Transferase(Phosphotransferase) domain 1"/>
    <property type="match status" value="1"/>
</dbReference>
<dbReference type="GO" id="GO:0005634">
    <property type="term" value="C:nucleus"/>
    <property type="evidence" value="ECO:0007669"/>
    <property type="project" value="TreeGrafter"/>
</dbReference>
<dbReference type="GO" id="GO:0005524">
    <property type="term" value="F:ATP binding"/>
    <property type="evidence" value="ECO:0007669"/>
    <property type="project" value="UniProtKB-KW"/>
</dbReference>
<dbReference type="InterPro" id="IPR011009">
    <property type="entry name" value="Kinase-like_dom_sf"/>
</dbReference>
<keyword evidence="4" id="KW-0418">Kinase</keyword>
<proteinExistence type="predicted"/>
<dbReference type="GO" id="GO:0043484">
    <property type="term" value="P:regulation of RNA splicing"/>
    <property type="evidence" value="ECO:0007669"/>
    <property type="project" value="TreeGrafter"/>
</dbReference>
<sequence>MSVSDGDYGEFIDPNDDDDFEYLVEESSKYNPKKTDHVYYPICLGEVLNQQYCVEHKLDHGGFSTVWMAHDLKNKKDVALKIMTEGADLNERNCMWGIASLANLPKDAKYQALGRPHKVALTQLWKPGEIVKPFMVPETLRTDNFYLGDFGLAMKLGSPVVESGRPPIGYCSPDQYFTKHPTTACDIWSYMSICSRLYCGQTPFQTRPGVQVVTGMVGRLGPLPKQFKGCYCWPEDEEENWYTDFPNPEWDLAGVISRFSPSASPKELEHVLSFMYKCFDYLPEKRPSATQLLNDPSFQAIMDIHCL</sequence>
<dbReference type="GO" id="GO:0004674">
    <property type="term" value="F:protein serine/threonine kinase activity"/>
    <property type="evidence" value="ECO:0007669"/>
    <property type="project" value="UniProtKB-KW"/>
</dbReference>
<dbReference type="PANTHER" id="PTHR45646:SF11">
    <property type="entry name" value="SERINE_THREONINE-PROTEIN KINASE DOA"/>
    <property type="match status" value="1"/>
</dbReference>
<dbReference type="Pfam" id="PF00069">
    <property type="entry name" value="Pkinase"/>
    <property type="match status" value="1"/>
</dbReference>
<dbReference type="PROSITE" id="PS50011">
    <property type="entry name" value="PROTEIN_KINASE_DOM"/>
    <property type="match status" value="1"/>
</dbReference>
<evidence type="ECO:0000256" key="3">
    <source>
        <dbReference type="ARBA" id="ARBA00022741"/>
    </source>
</evidence>
<evidence type="ECO:0000256" key="2">
    <source>
        <dbReference type="ARBA" id="ARBA00022679"/>
    </source>
</evidence>
<keyword evidence="5" id="KW-0067">ATP-binding</keyword>
<evidence type="ECO:0000313" key="7">
    <source>
        <dbReference type="EMBL" id="WEW57453.1"/>
    </source>
</evidence>
<keyword evidence="3" id="KW-0547">Nucleotide-binding</keyword>
<reference evidence="7" key="1">
    <citation type="submission" date="2023-03" db="EMBL/GenBank/DDBJ databases">
        <title>Emydomyces testavorans Genome Sequence.</title>
        <authorList>
            <person name="Hoyer L."/>
        </authorList>
    </citation>
    <scope>NUCLEOTIDE SEQUENCE</scope>
    <source>
        <strain evidence="7">16-2883</strain>
    </source>
</reference>
<dbReference type="EMBL" id="CP120628">
    <property type="protein sequence ID" value="WEW57453.1"/>
    <property type="molecule type" value="Genomic_DNA"/>
</dbReference>
<keyword evidence="1" id="KW-0723">Serine/threonine-protein kinase</keyword>
<dbReference type="Proteomes" id="UP001219355">
    <property type="component" value="Chromosome 2"/>
</dbReference>
<keyword evidence="8" id="KW-1185">Reference proteome</keyword>
<accession>A0AAF0DFV5</accession>
<gene>
    <name evidence="7" type="ORF">PRK78_002920</name>
</gene>
<dbReference type="PANTHER" id="PTHR45646">
    <property type="entry name" value="SERINE/THREONINE-PROTEIN KINASE DOA-RELATED"/>
    <property type="match status" value="1"/>
</dbReference>
<dbReference type="InterPro" id="IPR000719">
    <property type="entry name" value="Prot_kinase_dom"/>
</dbReference>
<protein>
    <recommendedName>
        <fullName evidence="6">Protein kinase domain-containing protein</fullName>
    </recommendedName>
</protein>
<dbReference type="InterPro" id="IPR051175">
    <property type="entry name" value="CLK_kinases"/>
</dbReference>
<evidence type="ECO:0000259" key="6">
    <source>
        <dbReference type="PROSITE" id="PS50011"/>
    </source>
</evidence>
<evidence type="ECO:0000256" key="4">
    <source>
        <dbReference type="ARBA" id="ARBA00022777"/>
    </source>
</evidence>
<keyword evidence="2" id="KW-0808">Transferase</keyword>
<organism evidence="7 8">
    <name type="scientific">Emydomyces testavorans</name>
    <dbReference type="NCBI Taxonomy" id="2070801"/>
    <lineage>
        <taxon>Eukaryota</taxon>
        <taxon>Fungi</taxon>
        <taxon>Dikarya</taxon>
        <taxon>Ascomycota</taxon>
        <taxon>Pezizomycotina</taxon>
        <taxon>Eurotiomycetes</taxon>
        <taxon>Eurotiomycetidae</taxon>
        <taxon>Onygenales</taxon>
        <taxon>Nannizziopsiaceae</taxon>
        <taxon>Emydomyces</taxon>
    </lineage>
</organism>